<dbReference type="Gene3D" id="2.40.170.20">
    <property type="entry name" value="TonB-dependent receptor, beta-barrel domain"/>
    <property type="match status" value="1"/>
</dbReference>
<keyword evidence="8 11" id="KW-0472">Membrane</keyword>
<dbReference type="Gene3D" id="2.170.130.10">
    <property type="entry name" value="TonB-dependent receptor, plug domain"/>
    <property type="match status" value="1"/>
</dbReference>
<evidence type="ECO:0000256" key="13">
    <source>
        <dbReference type="SAM" id="MobiDB-lite"/>
    </source>
</evidence>
<dbReference type="InterPro" id="IPR012910">
    <property type="entry name" value="Plug_dom"/>
</dbReference>
<sequence length="654" mass="73605">MNTKSTFIFIFYGLLLTAKPALAKSEIKDVIKVEGEKTTYKTNYTLLQRSDFLSKGSSLSDIIQKQTGVQIRQVGGIGNQVSVSIRGSTHKQVQFYIDGQLINSGQFGGFDLNQLPLEQIQSIEISKSQAVDTGSTPIGGVIKINTLDPNKNQTRISGAIGSFNLAQLSAVKSVQLGGHQMSANLSYLTTANNYPYHVPAPLNNPQQSTEEKLRNNDYQKLSAYINDSFVIGDHKIKASFQFTGQDKKLPSYRNNSNKNKASLDTNTRRSSLSDDWLVDHGLIERISAEAYVESKKEIYWDKFISTKPKRYDYKTDTQAINLSALVNLNAIKATPYLKFSDSEYQSESANGKQGKGCNGVSSCDIIAQQTQMHLGSRFEFNQNNWSAHLLLNQLFDDNSNQLNQQTEFEFEPKNNHNNYFSFDSSLSYQLNQQFFSINAAKGLRTPSLFERYGDRGMLKGNDDLSPEASSTFSFAYAIQSKNWQLDSSLYTTQLEDAIIAIYNSSGVGSYQNISKAQILGFELTSQYQISSQFDLLLNLTLQDSNTDSIETAYDNKMLPGIYHEQYQVEIKYQPIQAFNLSLSASHDKALYISRANIDDSQAKRTLVDINSQYQMNNWRFALQILNLSDQRYQNLANRPAVGRSFKLSVTFNYE</sequence>
<keyword evidence="3 11" id="KW-0813">Transport</keyword>
<feature type="compositionally biased region" description="Polar residues" evidence="13">
    <location>
        <begin position="252"/>
        <end position="266"/>
    </location>
</feature>
<keyword evidence="5 11" id="KW-0812">Transmembrane</keyword>
<evidence type="ECO:0000256" key="6">
    <source>
        <dbReference type="ARBA" id="ARBA00022729"/>
    </source>
</evidence>
<dbReference type="RefSeq" id="WP_268076102.1">
    <property type="nucleotide sequence ID" value="NZ_CP109965.1"/>
</dbReference>
<keyword evidence="10 11" id="KW-0998">Cell outer membrane</keyword>
<evidence type="ECO:0000256" key="9">
    <source>
        <dbReference type="ARBA" id="ARBA00023170"/>
    </source>
</evidence>
<evidence type="ECO:0000259" key="16">
    <source>
        <dbReference type="Pfam" id="PF07715"/>
    </source>
</evidence>
<evidence type="ECO:0000313" key="18">
    <source>
        <dbReference type="Proteomes" id="UP001163726"/>
    </source>
</evidence>
<evidence type="ECO:0000256" key="7">
    <source>
        <dbReference type="ARBA" id="ARBA00023077"/>
    </source>
</evidence>
<proteinExistence type="inferred from homology"/>
<keyword evidence="4 11" id="KW-1134">Transmembrane beta strand</keyword>
<comment type="subcellular location">
    <subcellularLocation>
        <location evidence="1 11">Cell outer membrane</location>
        <topology evidence="1 11">Multi-pass membrane protein</topology>
    </subcellularLocation>
</comment>
<evidence type="ECO:0000259" key="15">
    <source>
        <dbReference type="Pfam" id="PF00593"/>
    </source>
</evidence>
<comment type="similarity">
    <text evidence="2">Belongs to the TonB-dependent receptor family. Hemoglobin/haptoglobin binding protein subfamily.</text>
</comment>
<feature type="domain" description="TonB-dependent receptor-like beta-barrel" evidence="15">
    <location>
        <begin position="215"/>
        <end position="627"/>
    </location>
</feature>
<evidence type="ECO:0000256" key="10">
    <source>
        <dbReference type="ARBA" id="ARBA00023237"/>
    </source>
</evidence>
<reference evidence="17" key="1">
    <citation type="submission" date="2022-10" db="EMBL/GenBank/DDBJ databases">
        <title>Catenovulum adriacola sp. nov. isolated in the Harbour of Susak.</title>
        <authorList>
            <person name="Schoch T."/>
            <person name="Reich S.J."/>
            <person name="Stoeferle S."/>
            <person name="Flaiz M."/>
            <person name="Kazda M."/>
            <person name="Riedel C.U."/>
            <person name="Duerre P."/>
        </authorList>
    </citation>
    <scope>NUCLEOTIDE SEQUENCE</scope>
    <source>
        <strain evidence="17">TS8</strain>
    </source>
</reference>
<protein>
    <submittedName>
        <fullName evidence="17">TonB-dependent receptor</fullName>
    </submittedName>
</protein>
<dbReference type="InterPro" id="IPR036942">
    <property type="entry name" value="Beta-barrel_TonB_sf"/>
</dbReference>
<evidence type="ECO:0000256" key="14">
    <source>
        <dbReference type="SAM" id="SignalP"/>
    </source>
</evidence>
<dbReference type="Pfam" id="PF00593">
    <property type="entry name" value="TonB_dep_Rec_b-barrel"/>
    <property type="match status" value="1"/>
</dbReference>
<feature type="signal peptide" evidence="14">
    <location>
        <begin position="1"/>
        <end position="23"/>
    </location>
</feature>
<name>A0ABY7ARZ2_9ALTE</name>
<keyword evidence="7 12" id="KW-0798">TonB box</keyword>
<keyword evidence="9 17" id="KW-0675">Receptor</keyword>
<dbReference type="Pfam" id="PF07715">
    <property type="entry name" value="Plug"/>
    <property type="match status" value="1"/>
</dbReference>
<evidence type="ECO:0000256" key="8">
    <source>
        <dbReference type="ARBA" id="ARBA00023136"/>
    </source>
</evidence>
<feature type="domain" description="TonB-dependent receptor plug" evidence="16">
    <location>
        <begin position="55"/>
        <end position="141"/>
    </location>
</feature>
<evidence type="ECO:0000256" key="5">
    <source>
        <dbReference type="ARBA" id="ARBA00022692"/>
    </source>
</evidence>
<dbReference type="SUPFAM" id="SSF56935">
    <property type="entry name" value="Porins"/>
    <property type="match status" value="1"/>
</dbReference>
<evidence type="ECO:0000256" key="1">
    <source>
        <dbReference type="ARBA" id="ARBA00004571"/>
    </source>
</evidence>
<evidence type="ECO:0000256" key="2">
    <source>
        <dbReference type="ARBA" id="ARBA00008143"/>
    </source>
</evidence>
<feature type="chain" id="PRO_5046604878" evidence="14">
    <location>
        <begin position="24"/>
        <end position="654"/>
    </location>
</feature>
<evidence type="ECO:0000256" key="12">
    <source>
        <dbReference type="RuleBase" id="RU003357"/>
    </source>
</evidence>
<evidence type="ECO:0000256" key="3">
    <source>
        <dbReference type="ARBA" id="ARBA00022448"/>
    </source>
</evidence>
<evidence type="ECO:0000256" key="11">
    <source>
        <dbReference type="PROSITE-ProRule" id="PRU01360"/>
    </source>
</evidence>
<dbReference type="InterPro" id="IPR039426">
    <property type="entry name" value="TonB-dep_rcpt-like"/>
</dbReference>
<accession>A0ABY7ARZ2</accession>
<evidence type="ECO:0000313" key="17">
    <source>
        <dbReference type="EMBL" id="WAJ71547.1"/>
    </source>
</evidence>
<dbReference type="InterPro" id="IPR037066">
    <property type="entry name" value="Plug_dom_sf"/>
</dbReference>
<feature type="region of interest" description="Disordered" evidence="13">
    <location>
        <begin position="247"/>
        <end position="266"/>
    </location>
</feature>
<dbReference type="Proteomes" id="UP001163726">
    <property type="component" value="Chromosome"/>
</dbReference>
<organism evidence="17 18">
    <name type="scientific">Catenovulum adriaticum</name>
    <dbReference type="NCBI Taxonomy" id="2984846"/>
    <lineage>
        <taxon>Bacteria</taxon>
        <taxon>Pseudomonadati</taxon>
        <taxon>Pseudomonadota</taxon>
        <taxon>Gammaproteobacteria</taxon>
        <taxon>Alteromonadales</taxon>
        <taxon>Alteromonadaceae</taxon>
        <taxon>Catenovulum</taxon>
    </lineage>
</organism>
<dbReference type="InterPro" id="IPR000531">
    <property type="entry name" value="Beta-barrel_TonB"/>
</dbReference>
<evidence type="ECO:0000256" key="4">
    <source>
        <dbReference type="ARBA" id="ARBA00022452"/>
    </source>
</evidence>
<gene>
    <name evidence="17" type="ORF">OLW01_07055</name>
</gene>
<dbReference type="PROSITE" id="PS52016">
    <property type="entry name" value="TONB_DEPENDENT_REC_3"/>
    <property type="match status" value="1"/>
</dbReference>
<dbReference type="PANTHER" id="PTHR30069">
    <property type="entry name" value="TONB-DEPENDENT OUTER MEMBRANE RECEPTOR"/>
    <property type="match status" value="1"/>
</dbReference>
<dbReference type="EMBL" id="CP109965">
    <property type="protein sequence ID" value="WAJ71547.1"/>
    <property type="molecule type" value="Genomic_DNA"/>
</dbReference>
<keyword evidence="6 14" id="KW-0732">Signal</keyword>
<keyword evidence="18" id="KW-1185">Reference proteome</keyword>
<dbReference type="PANTHER" id="PTHR30069:SF29">
    <property type="entry name" value="HEMOGLOBIN AND HEMOGLOBIN-HAPTOGLOBIN-BINDING PROTEIN 1-RELATED"/>
    <property type="match status" value="1"/>
</dbReference>